<protein>
    <submittedName>
        <fullName evidence="2">Uncharacterized protein</fullName>
    </submittedName>
</protein>
<organism evidence="2 3">
    <name type="scientific">Flavobacterium piscinae</name>
    <dbReference type="NCBI Taxonomy" id="2506424"/>
    <lineage>
        <taxon>Bacteria</taxon>
        <taxon>Pseudomonadati</taxon>
        <taxon>Bacteroidota</taxon>
        <taxon>Flavobacteriia</taxon>
        <taxon>Flavobacteriales</taxon>
        <taxon>Flavobacteriaceae</taxon>
        <taxon>Flavobacterium</taxon>
    </lineage>
</organism>
<sequence>MTKRDFFRLLIKIFGLYSFIISLFMFLPEMISTFFLYKDYSYLFISLGGFLVITFFCFLLISKADLIINKLELEKGFDDENIILGNMNSLMILKLAILLVGFFLVIDYVPSFLYHIVNAFKKEVSTYGIDAQKVDYFGLTVSCVNIILGYLLLTNYKRIAEYFDK</sequence>
<keyword evidence="3" id="KW-1185">Reference proteome</keyword>
<gene>
    <name evidence="2" type="ORF">EQG68_10955</name>
</gene>
<keyword evidence="1" id="KW-0472">Membrane</keyword>
<dbReference type="EMBL" id="SBKQ01000011">
    <property type="protein sequence ID" value="RXR30576.1"/>
    <property type="molecule type" value="Genomic_DNA"/>
</dbReference>
<feature type="transmembrane region" description="Helical" evidence="1">
    <location>
        <begin position="95"/>
        <end position="116"/>
    </location>
</feature>
<dbReference type="RefSeq" id="WP_129464934.1">
    <property type="nucleotide sequence ID" value="NZ_SBKQ01000011.1"/>
</dbReference>
<accession>A0A4V1N414</accession>
<feature type="transmembrane region" description="Helical" evidence="1">
    <location>
        <begin position="40"/>
        <end position="61"/>
    </location>
</feature>
<comment type="caution">
    <text evidence="2">The sequence shown here is derived from an EMBL/GenBank/DDBJ whole genome shotgun (WGS) entry which is preliminary data.</text>
</comment>
<evidence type="ECO:0000313" key="3">
    <source>
        <dbReference type="Proteomes" id="UP000289734"/>
    </source>
</evidence>
<name>A0A4V1N414_9FLAO</name>
<reference evidence="3" key="1">
    <citation type="submission" date="2019-01" db="EMBL/GenBank/DDBJ databases">
        <title>Cytophagaceae bacterium strain CAR-16.</title>
        <authorList>
            <person name="Chen W.-M."/>
        </authorList>
    </citation>
    <scope>NUCLEOTIDE SEQUENCE [LARGE SCALE GENOMIC DNA]</scope>
    <source>
        <strain evidence="3">ICH-30</strain>
    </source>
</reference>
<evidence type="ECO:0000313" key="2">
    <source>
        <dbReference type="EMBL" id="RXR30576.1"/>
    </source>
</evidence>
<dbReference type="Proteomes" id="UP000289734">
    <property type="component" value="Unassembled WGS sequence"/>
</dbReference>
<feature type="transmembrane region" description="Helical" evidence="1">
    <location>
        <begin position="9"/>
        <end position="28"/>
    </location>
</feature>
<proteinExistence type="predicted"/>
<evidence type="ECO:0000256" key="1">
    <source>
        <dbReference type="SAM" id="Phobius"/>
    </source>
</evidence>
<dbReference type="AlphaFoldDB" id="A0A4V1N414"/>
<dbReference type="OrthoDB" id="1453725at2"/>
<feature type="transmembrane region" description="Helical" evidence="1">
    <location>
        <begin position="136"/>
        <end position="153"/>
    </location>
</feature>
<keyword evidence="1" id="KW-0812">Transmembrane</keyword>
<keyword evidence="1" id="KW-1133">Transmembrane helix</keyword>